<gene>
    <name evidence="1" type="ORF">PGT21_014043</name>
</gene>
<name>A0A5B0MB47_PUCGR</name>
<accession>A0A5B0MB47</accession>
<dbReference type="Proteomes" id="UP000324748">
    <property type="component" value="Unassembled WGS sequence"/>
</dbReference>
<dbReference type="OrthoDB" id="2508776at2759"/>
<dbReference type="PANTHER" id="PTHR33069">
    <property type="entry name" value="CHROMOSOME 7, WHOLE GENOME SHOTGUN SEQUENCE-RELATED"/>
    <property type="match status" value="1"/>
</dbReference>
<dbReference type="EMBL" id="VSWC01000158">
    <property type="protein sequence ID" value="KAA1073506.1"/>
    <property type="molecule type" value="Genomic_DNA"/>
</dbReference>
<dbReference type="PANTHER" id="PTHR33069:SF3">
    <property type="entry name" value="DYNEIN HEAVY CHAIN TAIL DOMAIN-CONTAINING PROTEIN"/>
    <property type="match status" value="1"/>
</dbReference>
<sequence length="418" mass="47827">MAKPSRKPSSSKLEHQRLCWHYGDLVAYGFRRLQRKYDRRTAELPDPTYIENALAALSIDGVETQEGLTDQLQSSLLPILQSQIDSLLQALDLPGLRNDPVPKLALVLQIQAKLDYSLDRIKYLVVTLCPDRESMSNRTDDHDLKGLKSYRLCRLRMKFEGILSWRICEIFETANDLIQQMELSSGPSNSSWSEIESLKKSLNRTVCCTSDTIKSIADCFQASELALAQDSWRHQRLQIEQLHQSILEELNPSTHTTGIVKQYSDQFVGQSVIRLARLTLPIFKLSRIFFAKLSKRGLAQERIPIHTEISSEQIGILAESVEHVVEDLRELKFHLDSANQPDEDARSEDFVRIAGSLKNCFVFPLLLVSMYFIPLIPDTEALQLQKCYQNWFVTWNNQMALAIHNFTLVAKTYTDDIP</sequence>
<keyword evidence="2" id="KW-1185">Reference proteome</keyword>
<reference evidence="1 2" key="1">
    <citation type="submission" date="2019-05" db="EMBL/GenBank/DDBJ databases">
        <title>Emergence of the Ug99 lineage of the wheat stem rust pathogen through somatic hybridization.</title>
        <authorList>
            <person name="Li F."/>
            <person name="Upadhyaya N.M."/>
            <person name="Sperschneider J."/>
            <person name="Matny O."/>
            <person name="Nguyen-Phuc H."/>
            <person name="Mago R."/>
            <person name="Raley C."/>
            <person name="Miller M.E."/>
            <person name="Silverstein K.A.T."/>
            <person name="Henningsen E."/>
            <person name="Hirsch C.D."/>
            <person name="Visser B."/>
            <person name="Pretorius Z.A."/>
            <person name="Steffenson B.J."/>
            <person name="Schwessinger B."/>
            <person name="Dodds P.N."/>
            <person name="Figueroa M."/>
        </authorList>
    </citation>
    <scope>NUCLEOTIDE SEQUENCE [LARGE SCALE GENOMIC DNA]</scope>
    <source>
        <strain evidence="1">21-0</strain>
    </source>
</reference>
<evidence type="ECO:0000313" key="2">
    <source>
        <dbReference type="Proteomes" id="UP000324748"/>
    </source>
</evidence>
<proteinExistence type="predicted"/>
<comment type="caution">
    <text evidence="1">The sequence shown here is derived from an EMBL/GenBank/DDBJ whole genome shotgun (WGS) entry which is preliminary data.</text>
</comment>
<dbReference type="AlphaFoldDB" id="A0A5B0MB47"/>
<protein>
    <submittedName>
        <fullName evidence="1">Uncharacterized protein</fullName>
    </submittedName>
</protein>
<organism evidence="1 2">
    <name type="scientific">Puccinia graminis f. sp. tritici</name>
    <dbReference type="NCBI Taxonomy" id="56615"/>
    <lineage>
        <taxon>Eukaryota</taxon>
        <taxon>Fungi</taxon>
        <taxon>Dikarya</taxon>
        <taxon>Basidiomycota</taxon>
        <taxon>Pucciniomycotina</taxon>
        <taxon>Pucciniomycetes</taxon>
        <taxon>Pucciniales</taxon>
        <taxon>Pucciniaceae</taxon>
        <taxon>Puccinia</taxon>
    </lineage>
</organism>
<evidence type="ECO:0000313" key="1">
    <source>
        <dbReference type="EMBL" id="KAA1073506.1"/>
    </source>
</evidence>